<dbReference type="EMBL" id="KL142381">
    <property type="protein sequence ID" value="KDR75224.1"/>
    <property type="molecule type" value="Genomic_DNA"/>
</dbReference>
<evidence type="ECO:0000256" key="1">
    <source>
        <dbReference type="SAM" id="MobiDB-lite"/>
    </source>
</evidence>
<name>A0A067T5L3_GALM3</name>
<feature type="region of interest" description="Disordered" evidence="1">
    <location>
        <begin position="143"/>
        <end position="170"/>
    </location>
</feature>
<proteinExistence type="predicted"/>
<evidence type="ECO:0000313" key="3">
    <source>
        <dbReference type="Proteomes" id="UP000027222"/>
    </source>
</evidence>
<dbReference type="HOGENOM" id="CLU_1570760_0_0_1"/>
<accession>A0A067T5L3</accession>
<feature type="compositionally biased region" description="Polar residues" evidence="1">
    <location>
        <begin position="161"/>
        <end position="170"/>
    </location>
</feature>
<keyword evidence="3" id="KW-1185">Reference proteome</keyword>
<reference evidence="3" key="1">
    <citation type="journal article" date="2014" name="Proc. Natl. Acad. Sci. U.S.A.">
        <title>Extensive sampling of basidiomycete genomes demonstrates inadequacy of the white-rot/brown-rot paradigm for wood decay fungi.</title>
        <authorList>
            <person name="Riley R."/>
            <person name="Salamov A.A."/>
            <person name="Brown D.W."/>
            <person name="Nagy L.G."/>
            <person name="Floudas D."/>
            <person name="Held B.W."/>
            <person name="Levasseur A."/>
            <person name="Lombard V."/>
            <person name="Morin E."/>
            <person name="Otillar R."/>
            <person name="Lindquist E.A."/>
            <person name="Sun H."/>
            <person name="LaButti K.M."/>
            <person name="Schmutz J."/>
            <person name="Jabbour D."/>
            <person name="Luo H."/>
            <person name="Baker S.E."/>
            <person name="Pisabarro A.G."/>
            <person name="Walton J.D."/>
            <person name="Blanchette R.A."/>
            <person name="Henrissat B."/>
            <person name="Martin F."/>
            <person name="Cullen D."/>
            <person name="Hibbett D.S."/>
            <person name="Grigoriev I.V."/>
        </authorList>
    </citation>
    <scope>NUCLEOTIDE SEQUENCE [LARGE SCALE GENOMIC DNA]</scope>
    <source>
        <strain evidence="3">CBS 339.88</strain>
    </source>
</reference>
<sequence length="170" mass="18712">MFQYCESGLVPSTDFTSGICLRGCWKISFAISLCLPKTGPLFLLFLYHRKKKGVAFRKISSARHAKLYIPSTITNLTCRVDALVICFTRTLVSSGTLDILSGAVFLSGPPSHYYYGCATSVSHLHLVCVFSELERSKCPNRFNKSANPGSRPSIIPALPTGTPQRMENSQ</sequence>
<dbReference type="AlphaFoldDB" id="A0A067T5L3"/>
<organism evidence="2 3">
    <name type="scientific">Galerina marginata (strain CBS 339.88)</name>
    <dbReference type="NCBI Taxonomy" id="685588"/>
    <lineage>
        <taxon>Eukaryota</taxon>
        <taxon>Fungi</taxon>
        <taxon>Dikarya</taxon>
        <taxon>Basidiomycota</taxon>
        <taxon>Agaricomycotina</taxon>
        <taxon>Agaricomycetes</taxon>
        <taxon>Agaricomycetidae</taxon>
        <taxon>Agaricales</taxon>
        <taxon>Agaricineae</taxon>
        <taxon>Strophariaceae</taxon>
        <taxon>Galerina</taxon>
    </lineage>
</organism>
<dbReference type="Proteomes" id="UP000027222">
    <property type="component" value="Unassembled WGS sequence"/>
</dbReference>
<protein>
    <submittedName>
        <fullName evidence="2">Uncharacterized protein</fullName>
    </submittedName>
</protein>
<evidence type="ECO:0000313" key="2">
    <source>
        <dbReference type="EMBL" id="KDR75224.1"/>
    </source>
</evidence>
<gene>
    <name evidence="2" type="ORF">GALMADRAFT_538229</name>
</gene>